<feature type="transmembrane region" description="Helical" evidence="5">
    <location>
        <begin position="101"/>
        <end position="126"/>
    </location>
</feature>
<dbReference type="GO" id="GO:0046872">
    <property type="term" value="F:metal ion binding"/>
    <property type="evidence" value="ECO:0007669"/>
    <property type="project" value="UniProtKB-KW"/>
</dbReference>
<accession>A0A5J4WEJ7</accession>
<evidence type="ECO:0000256" key="2">
    <source>
        <dbReference type="ARBA" id="ARBA00022723"/>
    </source>
</evidence>
<feature type="transmembrane region" description="Helical" evidence="5">
    <location>
        <begin position="255"/>
        <end position="275"/>
    </location>
</feature>
<keyword evidence="2" id="KW-0479">Metal-binding</keyword>
<feature type="compositionally biased region" description="Acidic residues" evidence="4">
    <location>
        <begin position="1130"/>
        <end position="1143"/>
    </location>
</feature>
<keyword evidence="3" id="KW-0408">Iron</keyword>
<evidence type="ECO:0000313" key="8">
    <source>
        <dbReference type="Proteomes" id="UP000324800"/>
    </source>
</evidence>
<feature type="compositionally biased region" description="Polar residues" evidence="4">
    <location>
        <begin position="731"/>
        <end position="740"/>
    </location>
</feature>
<dbReference type="InterPro" id="IPR057352">
    <property type="entry name" value="TPR_TmcB/C"/>
</dbReference>
<feature type="compositionally biased region" description="Acidic residues" evidence="4">
    <location>
        <begin position="1101"/>
        <end position="1111"/>
    </location>
</feature>
<evidence type="ECO:0000256" key="5">
    <source>
        <dbReference type="SAM" id="Phobius"/>
    </source>
</evidence>
<name>A0A5J4WEJ7_9EUKA</name>
<evidence type="ECO:0000256" key="3">
    <source>
        <dbReference type="ARBA" id="ARBA00023004"/>
    </source>
</evidence>
<dbReference type="Proteomes" id="UP000324800">
    <property type="component" value="Unassembled WGS sequence"/>
</dbReference>
<feature type="region of interest" description="Disordered" evidence="4">
    <location>
        <begin position="693"/>
        <end position="758"/>
    </location>
</feature>
<dbReference type="OrthoDB" id="10650875at2759"/>
<feature type="transmembrane region" description="Helical" evidence="5">
    <location>
        <begin position="1210"/>
        <end position="1227"/>
    </location>
</feature>
<dbReference type="Gene3D" id="1.20.120.50">
    <property type="entry name" value="Hemerythrin-like"/>
    <property type="match status" value="1"/>
</dbReference>
<dbReference type="Pfam" id="PF25474">
    <property type="entry name" value="TPR_TmcB"/>
    <property type="match status" value="1"/>
</dbReference>
<dbReference type="SUPFAM" id="SSF47188">
    <property type="entry name" value="Hemerythrin-like"/>
    <property type="match status" value="1"/>
</dbReference>
<feature type="transmembrane region" description="Helical" evidence="5">
    <location>
        <begin position="1403"/>
        <end position="1426"/>
    </location>
</feature>
<keyword evidence="5" id="KW-0472">Membrane</keyword>
<feature type="transmembrane region" description="Helical" evidence="5">
    <location>
        <begin position="314"/>
        <end position="338"/>
    </location>
</feature>
<proteinExistence type="inferred from homology"/>
<keyword evidence="5" id="KW-1133">Transmembrane helix</keyword>
<dbReference type="PANTHER" id="PTHR31600:SF2">
    <property type="entry name" value="GAMETE ENRICHED GENE 10 PROTEIN-RELATED"/>
    <property type="match status" value="1"/>
</dbReference>
<comment type="similarity">
    <text evidence="1">Belongs to the hemerythrin family.</text>
</comment>
<dbReference type="EMBL" id="SNRW01002243">
    <property type="protein sequence ID" value="KAA6393394.1"/>
    <property type="molecule type" value="Genomic_DNA"/>
</dbReference>
<evidence type="ECO:0000256" key="4">
    <source>
        <dbReference type="SAM" id="MobiDB-lite"/>
    </source>
</evidence>
<comment type="caution">
    <text evidence="7">The sequence shown here is derived from an EMBL/GenBank/DDBJ whole genome shotgun (WGS) entry which is preliminary data.</text>
</comment>
<feature type="region of interest" description="Disordered" evidence="4">
    <location>
        <begin position="1067"/>
        <end position="1148"/>
    </location>
</feature>
<organism evidence="7 8">
    <name type="scientific">Streblomastix strix</name>
    <dbReference type="NCBI Taxonomy" id="222440"/>
    <lineage>
        <taxon>Eukaryota</taxon>
        <taxon>Metamonada</taxon>
        <taxon>Preaxostyla</taxon>
        <taxon>Oxymonadida</taxon>
        <taxon>Streblomastigidae</taxon>
        <taxon>Streblomastix</taxon>
    </lineage>
</organism>
<evidence type="ECO:0000259" key="6">
    <source>
        <dbReference type="Pfam" id="PF25474"/>
    </source>
</evidence>
<reference evidence="7 8" key="1">
    <citation type="submission" date="2019-03" db="EMBL/GenBank/DDBJ databases">
        <title>Single cell metagenomics reveals metabolic interactions within the superorganism composed of flagellate Streblomastix strix and complex community of Bacteroidetes bacteria on its surface.</title>
        <authorList>
            <person name="Treitli S.C."/>
            <person name="Kolisko M."/>
            <person name="Husnik F."/>
            <person name="Keeling P."/>
            <person name="Hampl V."/>
        </authorList>
    </citation>
    <scope>NUCLEOTIDE SEQUENCE [LARGE SCALE GENOMIC DNA]</scope>
    <source>
        <strain evidence="7">ST1C</strain>
    </source>
</reference>
<sequence length="1752" mass="198320">MSDKRSHSLSIASTDSQSDGGISVVRFNPFDDMLFTILYMFHKKGRFPQEFWIFNLLINTLNFIGIAFRFCSWPISGKPHQLVADFLAYADFSISWSSDSFMLVMNIILIFAVLGELIMTIISTIISKQESKVINAFVHITNLYVNLMCSVFYYPVMNGLIGNFMCVGVKAEGTDPRLINPFNCQKPVHIAMMIVGAVFFLIHFVFTAVIRLFLFTHDMKKGDFWTCQNGFFAFTQQVLCSILIIVCILNRKQPITSAIVGLLIFILLMCYAMFLQPFFNQHGNASQASACSIAAICFLMGLFSEVAGSDMKGFVIALLWIFFVIAVIGAGVGVYFLTYKLSKQRWAMQDNDQIPILPTKKEQLFFSQSNQQPSTPSMNQLNNYGMMNQHNSNAVFEASNSQYLLGSNSNRQIPSVQQQAQIKNNPIPPNFLIELQQGVPGTQAVPARARSTSVVQHNVIQSSLYDQEGKNDAILNPPKKLKKFINLSQLQYALRFLTVKSLRKRKECLTFVEELLKIGNKRFGSQSEMHMLSALYYASFTINKQKEGESLRQTRQCIPNIIERWLVYALLHDIERHNSQQNGTGANALSVAFRIQLQKGQHFHELARAYLQQSYLMLSKDNIDYDKVMLFLDRTIEYESDGAEIFDKLVAQHSGSIQVLRSYGALLRDIYRDDETALMMFNEANAIEEELAAGGGDQDQDKHSRVSKQSGRSKHGSQQGQHKQSHRETVNSKNQVQSIKSGMDHKGKKKRKGRGTSLMSMQMQREKENLIPMFLPIIIGSMLIQTIALIIDFVLANATYSDSVVTVDTINKCTELAVICFDGLLYSKFFSTYHDVEDPSNNYSLEGVTSFPSLESTKQILLENSGLIKERVFEAYTRTKNKDEFASWEDNNYIREIHTNYEIDNITQEKIMTDMWAIPTNGIDLFSCLSNMLKDFSSEWFDQSQVESLNYLGYVRSNLQVVSLEALKRVCGKYSDNSEAASIQAIIIAVLLTAVTMISPLILNIVQFVHTLTKLKKERQEVFLRFCMTDKEEMILLKKRLDDAMHDEEDDENDLLMQHDLGTEQVSTMHTETEHEEEQQAEEQQAEEQQDQVNVAGDVEQGQEEQEQEGEQDGKEEKEETDEQRRAAEQADEAELQNELQEEEERRNELKTKIVKVTSFIPNIFYFRVFLGFSIILTFPLAFTAVAVISAVSSTSYNHLIFLSGYRTTLLGQAAVIMLNIAVPFSIKPYNIGIICEYSTNNVWNDVSHMSDDPKVQQQLLAGVLTFLAQLNQLVLLGSDSPYSPLTGDSFVDGHNCKRSIIPGSQNQIIQYNSTKCFQNREGDCDIEDRLYGQKGEFKGLEALTGLLSTSCTLISNNQNPETEILPQTPEVQLVVTLMRFDLQGGLEMYRDAVVEQHNQTSLLYSTLLILFFVIGLLAVLSGYILCIVPTKTILFSVARGSSKMKDLDPSIDAALRTGMGQASWKDDYSCDCPRFDREHQAILLYLAVVCGSIDHTMNVRDKLEEFRSNYTLSEETIFAIEEAEHTFMIKHRSQEATARAQAIEEQGGEVDEEDKTKQRIKTMENVIRILVQATFLGFADEDSLMVRYQVPAGHRRQHFSQHAVLIRKLLTQILSIIAILRGKGHKIVHKTGDKSAKGADESPIKGQVPAQYAQSLMKLYAGWLMDHVAKSDRELQTILAGKAPQSELEKEVVMGNLAEKVTKHHSAKLSIPHSYTRFLDSDNASIQDKNLFSRVQKALRLEIALEDLHHQ</sequence>
<feature type="transmembrane region" description="Helical" evidence="5">
    <location>
        <begin position="287"/>
        <end position="308"/>
    </location>
</feature>
<feature type="compositionally biased region" description="Acidic residues" evidence="4">
    <location>
        <begin position="1074"/>
        <end position="1090"/>
    </location>
</feature>
<dbReference type="PANTHER" id="PTHR31600">
    <property type="entry name" value="TINY MACROCYSTS PROTEIN B-RELATED"/>
    <property type="match status" value="1"/>
</dbReference>
<feature type="compositionally biased region" description="Basic and acidic residues" evidence="4">
    <location>
        <begin position="1112"/>
        <end position="1129"/>
    </location>
</feature>
<feature type="domain" description="TmcB/TmcC TPR repeats" evidence="6">
    <location>
        <begin position="575"/>
        <end position="691"/>
    </location>
</feature>
<feature type="transmembrane region" description="Helical" evidence="5">
    <location>
        <begin position="133"/>
        <end position="154"/>
    </location>
</feature>
<feature type="transmembrane region" description="Helical" evidence="5">
    <location>
        <begin position="1165"/>
        <end position="1190"/>
    </location>
</feature>
<feature type="transmembrane region" description="Helical" evidence="5">
    <location>
        <begin position="770"/>
        <end position="795"/>
    </location>
</feature>
<feature type="transmembrane region" description="Helical" evidence="5">
    <location>
        <begin position="985"/>
        <end position="1009"/>
    </location>
</feature>
<keyword evidence="5" id="KW-0812">Transmembrane</keyword>
<feature type="transmembrane region" description="Helical" evidence="5">
    <location>
        <begin position="190"/>
        <end position="214"/>
    </location>
</feature>
<dbReference type="InterPro" id="IPR052994">
    <property type="entry name" value="Tiny_macrocysts_regulators"/>
</dbReference>
<dbReference type="InterPro" id="IPR035938">
    <property type="entry name" value="Hemerythrin-like_sf"/>
</dbReference>
<feature type="transmembrane region" description="Helical" evidence="5">
    <location>
        <begin position="226"/>
        <end position="249"/>
    </location>
</feature>
<evidence type="ECO:0000256" key="1">
    <source>
        <dbReference type="ARBA" id="ARBA00010587"/>
    </source>
</evidence>
<protein>
    <recommendedName>
        <fullName evidence="6">TmcB/TmcC TPR repeats domain-containing protein</fullName>
    </recommendedName>
</protein>
<feature type="transmembrane region" description="Helical" evidence="5">
    <location>
        <begin position="51"/>
        <end position="70"/>
    </location>
</feature>
<gene>
    <name evidence="7" type="ORF">EZS28_011077</name>
</gene>
<evidence type="ECO:0000313" key="7">
    <source>
        <dbReference type="EMBL" id="KAA6393394.1"/>
    </source>
</evidence>